<dbReference type="Proteomes" id="UP001153714">
    <property type="component" value="Chromosome 6"/>
</dbReference>
<organism evidence="1 2">
    <name type="scientific">Diatraea saccharalis</name>
    <name type="common">sugarcane borer</name>
    <dbReference type="NCBI Taxonomy" id="40085"/>
    <lineage>
        <taxon>Eukaryota</taxon>
        <taxon>Metazoa</taxon>
        <taxon>Ecdysozoa</taxon>
        <taxon>Arthropoda</taxon>
        <taxon>Hexapoda</taxon>
        <taxon>Insecta</taxon>
        <taxon>Pterygota</taxon>
        <taxon>Neoptera</taxon>
        <taxon>Endopterygota</taxon>
        <taxon>Lepidoptera</taxon>
        <taxon>Glossata</taxon>
        <taxon>Ditrysia</taxon>
        <taxon>Pyraloidea</taxon>
        <taxon>Crambidae</taxon>
        <taxon>Crambinae</taxon>
        <taxon>Diatraea</taxon>
    </lineage>
</organism>
<proteinExistence type="predicted"/>
<sequence length="233" mass="28498">MPQKMVPKLSRKLRRWNEVFNATNVSTLNEKKNETKEWLFKHYLKKFRPINVWERLYKKKKALGLNVTFEDCADEIFDDENYGSGRRKWSPPGRLDKELHQETDLFSMRRRFYDLILHSMYWTRNKMINMQVIRKKYKDSKLYKMGFMMSKNDIACKMFHKFAFIELITCSKTYYGSMARYYPIEMLHTEERMLNKWFDITLLTDLIVKNDETCKEMLEEANTNRENAWEFYD</sequence>
<keyword evidence="2" id="KW-1185">Reference proteome</keyword>
<dbReference type="AlphaFoldDB" id="A0A9N9WGI6"/>
<protein>
    <submittedName>
        <fullName evidence="1">Uncharacterized protein</fullName>
    </submittedName>
</protein>
<reference evidence="1" key="1">
    <citation type="submission" date="2021-12" db="EMBL/GenBank/DDBJ databases">
        <authorList>
            <person name="King R."/>
        </authorList>
    </citation>
    <scope>NUCLEOTIDE SEQUENCE</scope>
</reference>
<reference evidence="1" key="2">
    <citation type="submission" date="2022-10" db="EMBL/GenBank/DDBJ databases">
        <authorList>
            <consortium name="ENA_rothamsted_submissions"/>
            <consortium name="culmorum"/>
            <person name="King R."/>
        </authorList>
    </citation>
    <scope>NUCLEOTIDE SEQUENCE</scope>
</reference>
<evidence type="ECO:0000313" key="1">
    <source>
        <dbReference type="EMBL" id="CAG9794068.1"/>
    </source>
</evidence>
<evidence type="ECO:0000313" key="2">
    <source>
        <dbReference type="Proteomes" id="UP001153714"/>
    </source>
</evidence>
<gene>
    <name evidence="1" type="ORF">DIATSA_LOCUS11469</name>
</gene>
<dbReference type="EMBL" id="OU893337">
    <property type="protein sequence ID" value="CAG9794068.1"/>
    <property type="molecule type" value="Genomic_DNA"/>
</dbReference>
<dbReference type="OrthoDB" id="7455276at2759"/>
<accession>A0A9N9WGI6</accession>
<name>A0A9N9WGI6_9NEOP</name>